<dbReference type="PROSITE" id="PS51778">
    <property type="entry name" value="VAST"/>
    <property type="match status" value="1"/>
</dbReference>
<dbReference type="AlphaFoldDB" id="A0A1E4RCA5"/>
<dbReference type="GO" id="GO:0140268">
    <property type="term" value="C:endoplasmic reticulum-plasma membrane contact site"/>
    <property type="evidence" value="ECO:0007669"/>
    <property type="project" value="TreeGrafter"/>
</dbReference>
<accession>A0A1E4RCA5</accession>
<feature type="region of interest" description="Disordered" evidence="3">
    <location>
        <begin position="1"/>
        <end position="157"/>
    </location>
</feature>
<evidence type="ECO:0000313" key="6">
    <source>
        <dbReference type="EMBL" id="ODV64892.1"/>
    </source>
</evidence>
<dbReference type="GO" id="GO:0120015">
    <property type="term" value="F:sterol transfer activity"/>
    <property type="evidence" value="ECO:0007669"/>
    <property type="project" value="TreeGrafter"/>
</dbReference>
<feature type="compositionally biased region" description="Basic residues" evidence="3">
    <location>
        <begin position="341"/>
        <end position="362"/>
    </location>
</feature>
<dbReference type="GeneID" id="30996497"/>
<dbReference type="EMBL" id="KV454546">
    <property type="protein sequence ID" value="ODV64892.1"/>
    <property type="molecule type" value="Genomic_DNA"/>
</dbReference>
<evidence type="ECO:0000256" key="3">
    <source>
        <dbReference type="SAM" id="MobiDB-lite"/>
    </source>
</evidence>
<dbReference type="PANTHER" id="PTHR23319:SF36">
    <property type="entry name" value="MEMBRANE-ANCHORED LIPID-BINDING PROTEIN LAM4-RELATED"/>
    <property type="match status" value="1"/>
</dbReference>
<dbReference type="GO" id="GO:0005789">
    <property type="term" value="C:endoplasmic reticulum membrane"/>
    <property type="evidence" value="ECO:0007669"/>
    <property type="project" value="TreeGrafter"/>
</dbReference>
<keyword evidence="4" id="KW-1133">Transmembrane helix</keyword>
<feature type="compositionally biased region" description="Low complexity" evidence="3">
    <location>
        <begin position="121"/>
        <end position="135"/>
    </location>
</feature>
<dbReference type="OrthoDB" id="2162691at2759"/>
<dbReference type="GO" id="GO:0005886">
    <property type="term" value="C:plasma membrane"/>
    <property type="evidence" value="ECO:0007669"/>
    <property type="project" value="TreeGrafter"/>
</dbReference>
<comment type="subcellular location">
    <subcellularLocation>
        <location evidence="1">Membrane</location>
    </subcellularLocation>
</comment>
<dbReference type="Pfam" id="PF16016">
    <property type="entry name" value="VASt"/>
    <property type="match status" value="1"/>
</dbReference>
<name>A0A1E4RCA5_9ASCO</name>
<organism evidence="6 7">
    <name type="scientific">Hyphopichia burtonii NRRL Y-1933</name>
    <dbReference type="NCBI Taxonomy" id="984485"/>
    <lineage>
        <taxon>Eukaryota</taxon>
        <taxon>Fungi</taxon>
        <taxon>Dikarya</taxon>
        <taxon>Ascomycota</taxon>
        <taxon>Saccharomycotina</taxon>
        <taxon>Pichiomycetes</taxon>
        <taxon>Debaryomycetaceae</taxon>
        <taxon>Hyphopichia</taxon>
    </lineage>
</organism>
<reference evidence="7" key="1">
    <citation type="submission" date="2016-05" db="EMBL/GenBank/DDBJ databases">
        <title>Comparative genomics of biotechnologically important yeasts.</title>
        <authorList>
            <consortium name="DOE Joint Genome Institute"/>
            <person name="Riley R."/>
            <person name="Haridas S."/>
            <person name="Wolfe K.H."/>
            <person name="Lopes M.R."/>
            <person name="Hittinger C.T."/>
            <person name="Goker M."/>
            <person name="Salamov A."/>
            <person name="Wisecaver J."/>
            <person name="Long T.M."/>
            <person name="Aerts A.L."/>
            <person name="Barry K."/>
            <person name="Choi C."/>
            <person name="Clum A."/>
            <person name="Coughlan A.Y."/>
            <person name="Deshpande S."/>
            <person name="Douglass A.P."/>
            <person name="Hanson S.J."/>
            <person name="Klenk H.-P."/>
            <person name="Labutti K."/>
            <person name="Lapidus A."/>
            <person name="Lindquist E."/>
            <person name="Lipzen A."/>
            <person name="Meier-Kolthoff J.P."/>
            <person name="Ohm R.A."/>
            <person name="Otillar R.P."/>
            <person name="Pangilinan J."/>
            <person name="Peng Y."/>
            <person name="Rokas A."/>
            <person name="Rosa C.A."/>
            <person name="Scheuner C."/>
            <person name="Sibirny A.A."/>
            <person name="Slot J.C."/>
            <person name="Stielow J.B."/>
            <person name="Sun H."/>
            <person name="Kurtzman C.P."/>
            <person name="Blackwell M."/>
            <person name="Grigoriev I.V."/>
            <person name="Jeffries T.W."/>
        </authorList>
    </citation>
    <scope>NUCLEOTIDE SEQUENCE [LARGE SCALE GENOMIC DNA]</scope>
    <source>
        <strain evidence="7">NRRL Y-1933</strain>
    </source>
</reference>
<dbReference type="GO" id="GO:0032541">
    <property type="term" value="C:cortical endoplasmic reticulum"/>
    <property type="evidence" value="ECO:0007669"/>
    <property type="project" value="TreeGrafter"/>
</dbReference>
<feature type="domain" description="VASt" evidence="5">
    <location>
        <begin position="166"/>
        <end position="335"/>
    </location>
</feature>
<evidence type="ECO:0000256" key="2">
    <source>
        <dbReference type="ARBA" id="ARBA00023136"/>
    </source>
</evidence>
<dbReference type="InterPro" id="IPR031968">
    <property type="entry name" value="VASt"/>
</dbReference>
<keyword evidence="4" id="KW-0812">Transmembrane</keyword>
<proteinExistence type="predicted"/>
<dbReference type="PANTHER" id="PTHR23319">
    <property type="entry name" value="GRAM DOMAIN CONTAINING 1B, ISOFORM E"/>
    <property type="match status" value="1"/>
</dbReference>
<evidence type="ECO:0000256" key="4">
    <source>
        <dbReference type="SAM" id="Phobius"/>
    </source>
</evidence>
<dbReference type="Proteomes" id="UP000095085">
    <property type="component" value="Unassembled WGS sequence"/>
</dbReference>
<evidence type="ECO:0000259" key="5">
    <source>
        <dbReference type="PROSITE" id="PS51778"/>
    </source>
</evidence>
<protein>
    <recommendedName>
        <fullName evidence="5">VASt domain-containing protein</fullName>
    </recommendedName>
</protein>
<dbReference type="GO" id="GO:0005739">
    <property type="term" value="C:mitochondrion"/>
    <property type="evidence" value="ECO:0007669"/>
    <property type="project" value="TreeGrafter"/>
</dbReference>
<dbReference type="InterPro" id="IPR051482">
    <property type="entry name" value="Cholesterol_transport"/>
</dbReference>
<dbReference type="STRING" id="984485.A0A1E4RCA5"/>
<gene>
    <name evidence="6" type="ORF">HYPBUDRAFT_154195</name>
</gene>
<keyword evidence="2 4" id="KW-0472">Membrane</keyword>
<dbReference type="GO" id="GO:0032934">
    <property type="term" value="F:sterol binding"/>
    <property type="evidence" value="ECO:0007669"/>
    <property type="project" value="TreeGrafter"/>
</dbReference>
<feature type="compositionally biased region" description="Acidic residues" evidence="3">
    <location>
        <begin position="103"/>
        <end position="113"/>
    </location>
</feature>
<evidence type="ECO:0000256" key="1">
    <source>
        <dbReference type="ARBA" id="ARBA00004370"/>
    </source>
</evidence>
<evidence type="ECO:0000313" key="7">
    <source>
        <dbReference type="Proteomes" id="UP000095085"/>
    </source>
</evidence>
<dbReference type="GO" id="GO:0032366">
    <property type="term" value="P:intracellular sterol transport"/>
    <property type="evidence" value="ECO:0007669"/>
    <property type="project" value="TreeGrafter"/>
</dbReference>
<feature type="region of interest" description="Disordered" evidence="3">
    <location>
        <begin position="339"/>
        <end position="362"/>
    </location>
</feature>
<dbReference type="RefSeq" id="XP_020073959.1">
    <property type="nucleotide sequence ID" value="XM_020221948.1"/>
</dbReference>
<sequence>MKNSRERGTSKSTYYSSHLNEETDSGVSGRLRAFSTGDDSSEDINVLDDFAGDSQDSGEEEDDDLVSDDDDEDDDDPSLSSLSLKAGANNAEDQGGYSTEEGSLNDEEPDNILDNDNQARKTSTSKSKDSSTPSTNGGNGDNYFGLPTSGPLTHSPTDIEYTKQSNENLIIEDVIKAPLGTVYQLLFGNDRSRYIKILTNQGNFEILENDITELNTKTRERHYTYIKPLNAPIGPKQTKCLIADKLIEFELKKYVLVEQITSTPDVPSGNSFQVKTKVFLYWGDNNQTRIYVVTLIEWSGKSWIKGAIEKGTIDGQKDSMRVMVDSLNEMIELAGSNRLKSNGKKKKGKSSKKKKVPTKKPRKLSVGAEAVKTESINEQLNKLVELIGKLIPIGNFIGDLIKGYLMIFMIFLTYTLIIRRKGPNKNQIEILPQEQVLLKISINNHKYYIVPSSESYLDNQEKRIKNEVKMWDWLRDRSDGKINVDNNTDDGKEEEDYLQEYSKQEMKEIVKLTQLKLDQISQQFL</sequence>
<feature type="transmembrane region" description="Helical" evidence="4">
    <location>
        <begin position="400"/>
        <end position="418"/>
    </location>
</feature>
<feature type="compositionally biased region" description="Acidic residues" evidence="3">
    <location>
        <begin position="56"/>
        <end position="77"/>
    </location>
</feature>
<keyword evidence="7" id="KW-1185">Reference proteome</keyword>